<dbReference type="PANTHER" id="PTHR11527">
    <property type="entry name" value="HEAT-SHOCK PROTEIN 20 FAMILY MEMBER"/>
    <property type="match status" value="1"/>
</dbReference>
<dbReference type="InterPro" id="IPR008978">
    <property type="entry name" value="HSP20-like_chaperone"/>
</dbReference>
<dbReference type="OrthoDB" id="9792695at2"/>
<gene>
    <name evidence="4" type="ORF">DSOUD_0059</name>
</gene>
<dbReference type="Pfam" id="PF00011">
    <property type="entry name" value="HSP20"/>
    <property type="match status" value="1"/>
</dbReference>
<dbReference type="RefSeq" id="WP_053549120.1">
    <property type="nucleotide sequence ID" value="NZ_CP010802.1"/>
</dbReference>
<dbReference type="CDD" id="cd06464">
    <property type="entry name" value="ACD_sHsps-like"/>
    <property type="match status" value="1"/>
</dbReference>
<accession>A0A0M4D3B7</accession>
<organism evidence="4 5">
    <name type="scientific">Desulfuromonas soudanensis</name>
    <dbReference type="NCBI Taxonomy" id="1603606"/>
    <lineage>
        <taxon>Bacteria</taxon>
        <taxon>Pseudomonadati</taxon>
        <taxon>Thermodesulfobacteriota</taxon>
        <taxon>Desulfuromonadia</taxon>
        <taxon>Desulfuromonadales</taxon>
        <taxon>Desulfuromonadaceae</taxon>
        <taxon>Desulfuromonas</taxon>
    </lineage>
</organism>
<dbReference type="PATRIC" id="fig|1603606.3.peg.67"/>
<dbReference type="KEGG" id="des:DSOUD_0059"/>
<dbReference type="Proteomes" id="UP000057158">
    <property type="component" value="Chromosome"/>
</dbReference>
<name>A0A0M4D3B7_9BACT</name>
<dbReference type="InterPro" id="IPR031107">
    <property type="entry name" value="Small_HSP"/>
</dbReference>
<evidence type="ECO:0000313" key="4">
    <source>
        <dbReference type="EMBL" id="ALC14860.1"/>
    </source>
</evidence>
<protein>
    <submittedName>
        <fullName evidence="4">Molecular chaperone IbpA, HSP20 family</fullName>
    </submittedName>
</protein>
<evidence type="ECO:0000313" key="5">
    <source>
        <dbReference type="Proteomes" id="UP000057158"/>
    </source>
</evidence>
<dbReference type="EMBL" id="CP010802">
    <property type="protein sequence ID" value="ALC14860.1"/>
    <property type="molecule type" value="Genomic_DNA"/>
</dbReference>
<reference evidence="4 5" key="1">
    <citation type="submission" date="2015-07" db="EMBL/GenBank/DDBJ databases">
        <title>Isolation and Genomic Characterization of a Novel Halophilic Metal-Reducing Deltaproteobacterium from the Deep Subsurface.</title>
        <authorList>
            <person name="Badalamenti J.P."/>
            <person name="Summers Z.M."/>
            <person name="Gralnick J.A."/>
            <person name="Bond D.R."/>
        </authorList>
    </citation>
    <scope>NUCLEOTIDE SEQUENCE [LARGE SCALE GENOMIC DNA]</scope>
    <source>
        <strain evidence="4 5">WTL</strain>
    </source>
</reference>
<evidence type="ECO:0000256" key="1">
    <source>
        <dbReference type="PROSITE-ProRule" id="PRU00285"/>
    </source>
</evidence>
<dbReference type="STRING" id="1603606.DSOUD_0059"/>
<feature type="domain" description="SHSP" evidence="3">
    <location>
        <begin position="6"/>
        <end position="102"/>
    </location>
</feature>
<sequence length="102" mass="11329">MTDIKTPKTWRSPAVDIYETEAGLTLIAELPGVERDALDLAFDRGTLTLEGRSDDIGYQRRFRIPEHLDAEEIAAELKDGLLTVTLPRAAGARARKIEVTVH</sequence>
<evidence type="ECO:0000259" key="3">
    <source>
        <dbReference type="PROSITE" id="PS01031"/>
    </source>
</evidence>
<comment type="similarity">
    <text evidence="1 2">Belongs to the small heat shock protein (HSP20) family.</text>
</comment>
<dbReference type="Gene3D" id="2.60.40.790">
    <property type="match status" value="1"/>
</dbReference>
<evidence type="ECO:0000256" key="2">
    <source>
        <dbReference type="RuleBase" id="RU003616"/>
    </source>
</evidence>
<dbReference type="AlphaFoldDB" id="A0A0M4D3B7"/>
<dbReference type="SUPFAM" id="SSF49764">
    <property type="entry name" value="HSP20-like chaperones"/>
    <property type="match status" value="1"/>
</dbReference>
<dbReference type="InterPro" id="IPR002068">
    <property type="entry name" value="A-crystallin/Hsp20_dom"/>
</dbReference>
<proteinExistence type="inferred from homology"/>
<keyword evidence="5" id="KW-1185">Reference proteome</keyword>
<dbReference type="PROSITE" id="PS01031">
    <property type="entry name" value="SHSP"/>
    <property type="match status" value="1"/>
</dbReference>